<proteinExistence type="predicted"/>
<name>X1QXK5_9ZZZZ</name>
<reference evidence="1" key="1">
    <citation type="journal article" date="2014" name="Front. Microbiol.">
        <title>High frequency of phylogenetically diverse reductive dehalogenase-homologous genes in deep subseafloor sedimentary metagenomes.</title>
        <authorList>
            <person name="Kawai M."/>
            <person name="Futagami T."/>
            <person name="Toyoda A."/>
            <person name="Takaki Y."/>
            <person name="Nishi S."/>
            <person name="Hori S."/>
            <person name="Arai W."/>
            <person name="Tsubouchi T."/>
            <person name="Morono Y."/>
            <person name="Uchiyama I."/>
            <person name="Ito T."/>
            <person name="Fujiyama A."/>
            <person name="Inagaki F."/>
            <person name="Takami H."/>
        </authorList>
    </citation>
    <scope>NUCLEOTIDE SEQUENCE</scope>
    <source>
        <strain evidence="1">Expedition CK06-06</strain>
    </source>
</reference>
<sequence>SKISDVEYLPERKRKHHISCYLDDKEYIAYRDKRSKTYYSQSEYIRKCVLNKKITVIPGLRDLIVDLKRIGNNLNQLTHRVNVGEVTVLGDNLKEIKDDLTVVWDSLSKVIKKVK</sequence>
<accession>X1QXK5</accession>
<dbReference type="InterPro" id="IPR053842">
    <property type="entry name" value="NikA-like"/>
</dbReference>
<feature type="non-terminal residue" evidence="1">
    <location>
        <position position="1"/>
    </location>
</feature>
<gene>
    <name evidence="1" type="ORF">S12H4_09782</name>
</gene>
<dbReference type="EMBL" id="BARW01004037">
    <property type="protein sequence ID" value="GAI59531.1"/>
    <property type="molecule type" value="Genomic_DNA"/>
</dbReference>
<dbReference type="AlphaFoldDB" id="X1QXK5"/>
<dbReference type="Pfam" id="PF21983">
    <property type="entry name" value="NikA-like"/>
    <property type="match status" value="1"/>
</dbReference>
<protein>
    <submittedName>
        <fullName evidence="1">Uncharacterized protein</fullName>
    </submittedName>
</protein>
<organism evidence="1">
    <name type="scientific">marine sediment metagenome</name>
    <dbReference type="NCBI Taxonomy" id="412755"/>
    <lineage>
        <taxon>unclassified sequences</taxon>
        <taxon>metagenomes</taxon>
        <taxon>ecological metagenomes</taxon>
    </lineage>
</organism>
<comment type="caution">
    <text evidence="1">The sequence shown here is derived from an EMBL/GenBank/DDBJ whole genome shotgun (WGS) entry which is preliminary data.</text>
</comment>
<evidence type="ECO:0000313" key="1">
    <source>
        <dbReference type="EMBL" id="GAI59531.1"/>
    </source>
</evidence>